<accession>A0A2H0TWR5</accession>
<dbReference type="PANTHER" id="PTHR30487:SF0">
    <property type="entry name" value="PREPILIN LEADER PEPTIDASE_N-METHYLTRANSFERASE-RELATED"/>
    <property type="match status" value="1"/>
</dbReference>
<feature type="transmembrane region" description="Helical" evidence="7">
    <location>
        <begin position="81"/>
        <end position="102"/>
    </location>
</feature>
<feature type="transmembrane region" description="Helical" evidence="7">
    <location>
        <begin position="184"/>
        <end position="217"/>
    </location>
</feature>
<organism evidence="10 11">
    <name type="scientific">Candidatus Magasanikbacteria bacterium CG10_big_fil_rev_8_21_14_0_10_42_10</name>
    <dbReference type="NCBI Taxonomy" id="1974649"/>
    <lineage>
        <taxon>Bacteria</taxon>
        <taxon>Candidatus Magasanikiibacteriota</taxon>
    </lineage>
</organism>
<feature type="domain" description="Prepilin peptidase A24 N-terminal" evidence="9">
    <location>
        <begin position="15"/>
        <end position="95"/>
    </location>
</feature>
<dbReference type="AlphaFoldDB" id="A0A2H0TWR5"/>
<dbReference type="GO" id="GO:0004190">
    <property type="term" value="F:aspartic-type endopeptidase activity"/>
    <property type="evidence" value="ECO:0007669"/>
    <property type="project" value="InterPro"/>
</dbReference>
<dbReference type="EMBL" id="PFBY01000017">
    <property type="protein sequence ID" value="PIR76599.1"/>
    <property type="molecule type" value="Genomic_DNA"/>
</dbReference>
<reference evidence="11" key="1">
    <citation type="submission" date="2017-09" db="EMBL/GenBank/DDBJ databases">
        <title>Depth-based differentiation of microbial function through sediment-hosted aquifers and enrichment of novel symbionts in the deep terrestrial subsurface.</title>
        <authorList>
            <person name="Probst A.J."/>
            <person name="Ladd B."/>
            <person name="Jarett J.K."/>
            <person name="Geller-Mcgrath D.E."/>
            <person name="Sieber C.M.K."/>
            <person name="Emerson J.B."/>
            <person name="Anantharaman K."/>
            <person name="Thomas B.C."/>
            <person name="Malmstrom R."/>
            <person name="Stieglmeier M."/>
            <person name="Klingl A."/>
            <person name="Woyke T."/>
            <person name="Ryan C.M."/>
            <person name="Banfield J.F."/>
        </authorList>
    </citation>
    <scope>NUCLEOTIDE SEQUENCE [LARGE SCALE GENOMIC DNA]</scope>
</reference>
<evidence type="ECO:0000313" key="10">
    <source>
        <dbReference type="EMBL" id="PIR76599.1"/>
    </source>
</evidence>
<keyword evidence="5 7" id="KW-1133">Transmembrane helix</keyword>
<evidence type="ECO:0000256" key="1">
    <source>
        <dbReference type="ARBA" id="ARBA00004651"/>
    </source>
</evidence>
<keyword evidence="6 7" id="KW-0472">Membrane</keyword>
<feature type="transmembrane region" description="Helical" evidence="7">
    <location>
        <begin position="6"/>
        <end position="28"/>
    </location>
</feature>
<evidence type="ECO:0000259" key="8">
    <source>
        <dbReference type="Pfam" id="PF01478"/>
    </source>
</evidence>
<comment type="subcellular location">
    <subcellularLocation>
        <location evidence="1">Cell membrane</location>
        <topology evidence="1">Multi-pass membrane protein</topology>
    </subcellularLocation>
</comment>
<keyword evidence="4 7" id="KW-0812">Transmembrane</keyword>
<dbReference type="InterPro" id="IPR000045">
    <property type="entry name" value="Prepilin_IV_endopep_pep"/>
</dbReference>
<evidence type="ECO:0000256" key="4">
    <source>
        <dbReference type="ARBA" id="ARBA00022692"/>
    </source>
</evidence>
<name>A0A2H0TWR5_9BACT</name>
<evidence type="ECO:0000256" key="2">
    <source>
        <dbReference type="ARBA" id="ARBA00005801"/>
    </source>
</evidence>
<dbReference type="Pfam" id="PF01478">
    <property type="entry name" value="Peptidase_A24"/>
    <property type="match status" value="1"/>
</dbReference>
<evidence type="ECO:0008006" key="12">
    <source>
        <dbReference type="Google" id="ProtNLM"/>
    </source>
</evidence>
<feature type="transmembrane region" description="Helical" evidence="7">
    <location>
        <begin position="154"/>
        <end position="172"/>
    </location>
</feature>
<dbReference type="Proteomes" id="UP000231530">
    <property type="component" value="Unassembled WGS sequence"/>
</dbReference>
<dbReference type="Gene3D" id="1.20.120.1220">
    <property type="match status" value="1"/>
</dbReference>
<dbReference type="Pfam" id="PF06750">
    <property type="entry name" value="A24_N_bact"/>
    <property type="match status" value="1"/>
</dbReference>
<dbReference type="PANTHER" id="PTHR30487">
    <property type="entry name" value="TYPE 4 PREPILIN-LIKE PROTEINS LEADER PEPTIDE-PROCESSING ENZYME"/>
    <property type="match status" value="1"/>
</dbReference>
<protein>
    <recommendedName>
        <fullName evidence="12">Prepilin peptidase</fullName>
    </recommendedName>
</protein>
<evidence type="ECO:0000256" key="6">
    <source>
        <dbReference type="ARBA" id="ARBA00023136"/>
    </source>
</evidence>
<dbReference type="GO" id="GO:0005886">
    <property type="term" value="C:plasma membrane"/>
    <property type="evidence" value="ECO:0007669"/>
    <property type="project" value="UniProtKB-SubCell"/>
</dbReference>
<evidence type="ECO:0000259" key="9">
    <source>
        <dbReference type="Pfam" id="PF06750"/>
    </source>
</evidence>
<evidence type="ECO:0000256" key="5">
    <source>
        <dbReference type="ARBA" id="ARBA00022989"/>
    </source>
</evidence>
<evidence type="ECO:0000256" key="3">
    <source>
        <dbReference type="ARBA" id="ARBA00022475"/>
    </source>
</evidence>
<sequence>MIHCFHMDILFFFVHGLLFGSFLNAWIWRTRSGKPIWKGRSMCPKCSNTLTWKENIPLVSFVWLRGRCLTCQDTISIQYPLVELAMACLFAFSAWFHAGYILLAFRDAFILFFLTFVFVYDTLYQEIWDRMTTYPAFALLIPTALLGWHSGMSITVGIVVGAGFFLLQYLVSKGKWIGGGDIRLGMFMGVILGWPLILVALFFAYVGGTLFVLPFLMLGKKHMATRVPFGAYLTVGTVIAMFYGMQIVSWYVGLIS</sequence>
<dbReference type="GO" id="GO:0006465">
    <property type="term" value="P:signal peptide processing"/>
    <property type="evidence" value="ECO:0007669"/>
    <property type="project" value="TreeGrafter"/>
</dbReference>
<evidence type="ECO:0000256" key="7">
    <source>
        <dbReference type="SAM" id="Phobius"/>
    </source>
</evidence>
<dbReference type="InterPro" id="IPR050882">
    <property type="entry name" value="Prepilin_peptidase/N-MTase"/>
</dbReference>
<keyword evidence="3" id="KW-1003">Cell membrane</keyword>
<dbReference type="InterPro" id="IPR010627">
    <property type="entry name" value="Prepilin_pept_A24_N"/>
</dbReference>
<proteinExistence type="inferred from homology"/>
<feature type="transmembrane region" description="Helical" evidence="7">
    <location>
        <begin position="229"/>
        <end position="252"/>
    </location>
</feature>
<feature type="transmembrane region" description="Helical" evidence="7">
    <location>
        <begin position="108"/>
        <end position="124"/>
    </location>
</feature>
<feature type="domain" description="Prepilin type IV endopeptidase peptidase" evidence="8">
    <location>
        <begin position="109"/>
        <end position="212"/>
    </location>
</feature>
<evidence type="ECO:0000313" key="11">
    <source>
        <dbReference type="Proteomes" id="UP000231530"/>
    </source>
</evidence>
<gene>
    <name evidence="10" type="ORF">COU32_01335</name>
</gene>
<comment type="similarity">
    <text evidence="2">Belongs to the peptidase A24 family.</text>
</comment>
<comment type="caution">
    <text evidence="10">The sequence shown here is derived from an EMBL/GenBank/DDBJ whole genome shotgun (WGS) entry which is preliminary data.</text>
</comment>